<name>A0A5B7TXK9_9FLAO</name>
<sequence length="149" mass="17164">MNTLTSKTVTINRTIKEVYKFTTNMENFKSWFPKVIKIESNNSLNHAIVGKKYIETVIVPFKGESIISLNVVKAEENKIFITEGDFSPLFPKMTIKFHENSSNTTTLTWCMQSRNTNLIFTSLLLPIFKKIMNKRAKIGVQNLKTILEK</sequence>
<protein>
    <submittedName>
        <fullName evidence="2">SRPBCC family protein</fullName>
    </submittedName>
</protein>
<evidence type="ECO:0000313" key="3">
    <source>
        <dbReference type="Proteomes" id="UP000306229"/>
    </source>
</evidence>
<dbReference type="Pfam" id="PF10604">
    <property type="entry name" value="Polyketide_cyc2"/>
    <property type="match status" value="1"/>
</dbReference>
<dbReference type="KEGG" id="fbe:FF125_16110"/>
<dbReference type="OrthoDB" id="4624384at2"/>
<keyword evidence="3" id="KW-1185">Reference proteome</keyword>
<dbReference type="Proteomes" id="UP000306229">
    <property type="component" value="Chromosome"/>
</dbReference>
<evidence type="ECO:0000313" key="2">
    <source>
        <dbReference type="EMBL" id="QCX39886.1"/>
    </source>
</evidence>
<proteinExistence type="predicted"/>
<evidence type="ECO:0000313" key="1">
    <source>
        <dbReference type="EMBL" id="QCX39050.1"/>
    </source>
</evidence>
<dbReference type="KEGG" id="fbe:FF125_11625"/>
<dbReference type="Gene3D" id="3.30.530.20">
    <property type="match status" value="1"/>
</dbReference>
<dbReference type="SUPFAM" id="SSF55961">
    <property type="entry name" value="Bet v1-like"/>
    <property type="match status" value="1"/>
</dbReference>
<dbReference type="RefSeq" id="WP_138949921.1">
    <property type="nucleotide sequence ID" value="NZ_CP040749.1"/>
</dbReference>
<dbReference type="EMBL" id="CP040749">
    <property type="protein sequence ID" value="QCX39886.1"/>
    <property type="molecule type" value="Genomic_DNA"/>
</dbReference>
<dbReference type="InterPro" id="IPR023393">
    <property type="entry name" value="START-like_dom_sf"/>
</dbReference>
<organism evidence="2 3">
    <name type="scientific">Aureibaculum algae</name>
    <dbReference type="NCBI Taxonomy" id="2584122"/>
    <lineage>
        <taxon>Bacteria</taxon>
        <taxon>Pseudomonadati</taxon>
        <taxon>Bacteroidota</taxon>
        <taxon>Flavobacteriia</taxon>
        <taxon>Flavobacteriales</taxon>
        <taxon>Flavobacteriaceae</taxon>
        <taxon>Aureibaculum</taxon>
    </lineage>
</organism>
<reference evidence="2 3" key="1">
    <citation type="submission" date="2019-05" db="EMBL/GenBank/DDBJ databases">
        <title>Algicella ahnfeltiae gen. nov., sp. nov., a novel marine bacterium of the family Flavobacteriaceae isolated from a red alga.</title>
        <authorList>
            <person name="Nedashkovskaya O.I."/>
            <person name="Kukhlevskiy A.D."/>
            <person name="Kim S.-G."/>
            <person name="Zhukova N.V."/>
            <person name="Mikhailov V.V."/>
        </authorList>
    </citation>
    <scope>NUCLEOTIDE SEQUENCE [LARGE SCALE GENOMIC DNA]</scope>
    <source>
        <strain evidence="2 3">10Alg115</strain>
    </source>
</reference>
<dbReference type="AlphaFoldDB" id="A0A5B7TXK9"/>
<dbReference type="InterPro" id="IPR019587">
    <property type="entry name" value="Polyketide_cyclase/dehydratase"/>
</dbReference>
<accession>A0A5B7TXK9</accession>
<gene>
    <name evidence="1" type="ORF">FF125_11625</name>
    <name evidence="2" type="ORF">FF125_16110</name>
</gene>
<dbReference type="EMBL" id="CP040749">
    <property type="protein sequence ID" value="QCX39050.1"/>
    <property type="molecule type" value="Genomic_DNA"/>
</dbReference>